<feature type="compositionally biased region" description="Pro residues" evidence="8">
    <location>
        <begin position="2000"/>
        <end position="2010"/>
    </location>
</feature>
<dbReference type="InterPro" id="IPR029021">
    <property type="entry name" value="Prot-tyrosine_phosphatase-like"/>
</dbReference>
<evidence type="ECO:0000256" key="4">
    <source>
        <dbReference type="ARBA" id="ARBA00022553"/>
    </source>
</evidence>
<dbReference type="SMART" id="SM00194">
    <property type="entry name" value="PTPc"/>
    <property type="match status" value="1"/>
</dbReference>
<dbReference type="EC" id="3.1.3.48" evidence="2"/>
<dbReference type="PRINTS" id="PR00700">
    <property type="entry name" value="PRTYPHPHTASE"/>
</dbReference>
<feature type="compositionally biased region" description="Acidic residues" evidence="8">
    <location>
        <begin position="1587"/>
        <end position="1597"/>
    </location>
</feature>
<feature type="compositionally biased region" description="Polar residues" evidence="8">
    <location>
        <begin position="1016"/>
        <end position="1035"/>
    </location>
</feature>
<dbReference type="SUPFAM" id="SSF52799">
    <property type="entry name" value="(Phosphotyrosine protein) phosphatases II"/>
    <property type="match status" value="1"/>
</dbReference>
<feature type="compositionally biased region" description="Polar residues" evidence="8">
    <location>
        <begin position="1936"/>
        <end position="1945"/>
    </location>
</feature>
<dbReference type="InterPro" id="IPR003595">
    <property type="entry name" value="Tyr_Pase_cat"/>
</dbReference>
<feature type="compositionally biased region" description="Basic and acidic residues" evidence="8">
    <location>
        <begin position="1079"/>
        <end position="1097"/>
    </location>
</feature>
<feature type="region of interest" description="Disordered" evidence="8">
    <location>
        <begin position="402"/>
        <end position="740"/>
    </location>
</feature>
<keyword evidence="12" id="KW-1185">Reference proteome</keyword>
<feature type="region of interest" description="Disordered" evidence="8">
    <location>
        <begin position="1189"/>
        <end position="1211"/>
    </location>
</feature>
<dbReference type="GO" id="GO:0004726">
    <property type="term" value="F:non-membrane spanning protein tyrosine phosphatase activity"/>
    <property type="evidence" value="ECO:0007669"/>
    <property type="project" value="InterPro"/>
</dbReference>
<feature type="compositionally biased region" description="Polar residues" evidence="8">
    <location>
        <begin position="753"/>
        <end position="764"/>
    </location>
</feature>
<feature type="compositionally biased region" description="Polar residues" evidence="8">
    <location>
        <begin position="402"/>
        <end position="425"/>
    </location>
</feature>
<feature type="domain" description="Tyrosine specific protein phosphatases" evidence="10">
    <location>
        <begin position="208"/>
        <end position="285"/>
    </location>
</feature>
<feature type="compositionally biased region" description="Pro residues" evidence="8">
    <location>
        <begin position="1705"/>
        <end position="1714"/>
    </location>
</feature>
<reference evidence="11" key="1">
    <citation type="submission" date="2023-08" db="EMBL/GenBank/DDBJ databases">
        <authorList>
            <person name="Alioto T."/>
            <person name="Alioto T."/>
            <person name="Gomez Garrido J."/>
        </authorList>
    </citation>
    <scope>NUCLEOTIDE SEQUENCE</scope>
</reference>
<feature type="compositionally biased region" description="Basic and acidic residues" evidence="8">
    <location>
        <begin position="986"/>
        <end position="1006"/>
    </location>
</feature>
<feature type="region of interest" description="Disordered" evidence="8">
    <location>
        <begin position="1577"/>
        <end position="2093"/>
    </location>
</feature>
<evidence type="ECO:0000256" key="7">
    <source>
        <dbReference type="ARBA" id="ARBA00034734"/>
    </source>
</evidence>
<feature type="compositionally biased region" description="Low complexity" evidence="8">
    <location>
        <begin position="618"/>
        <end position="646"/>
    </location>
</feature>
<evidence type="ECO:0000313" key="12">
    <source>
        <dbReference type="Proteomes" id="UP001178508"/>
    </source>
</evidence>
<evidence type="ECO:0000256" key="8">
    <source>
        <dbReference type="SAM" id="MobiDB-lite"/>
    </source>
</evidence>
<feature type="compositionally biased region" description="Basic and acidic residues" evidence="8">
    <location>
        <begin position="1668"/>
        <end position="1683"/>
    </location>
</feature>
<dbReference type="PANTHER" id="PTHR45983">
    <property type="entry name" value="TYROSINE PHOSPHATSE N18, PUTATIVE-RELATED"/>
    <property type="match status" value="1"/>
</dbReference>
<feature type="compositionally biased region" description="Polar residues" evidence="8">
    <location>
        <begin position="1189"/>
        <end position="1201"/>
    </location>
</feature>
<feature type="compositionally biased region" description="Pro residues" evidence="8">
    <location>
        <begin position="2025"/>
        <end position="2043"/>
    </location>
</feature>
<feature type="region of interest" description="Disordered" evidence="8">
    <location>
        <begin position="1112"/>
        <end position="1131"/>
    </location>
</feature>
<dbReference type="InterPro" id="IPR016130">
    <property type="entry name" value="Tyr_Pase_AS"/>
</dbReference>
<keyword evidence="6" id="KW-0904">Protein phosphatase</keyword>
<evidence type="ECO:0000256" key="2">
    <source>
        <dbReference type="ARBA" id="ARBA00013064"/>
    </source>
</evidence>
<feature type="compositionally biased region" description="Low complexity" evidence="8">
    <location>
        <begin position="539"/>
        <end position="552"/>
    </location>
</feature>
<evidence type="ECO:0000259" key="10">
    <source>
        <dbReference type="PROSITE" id="PS50056"/>
    </source>
</evidence>
<feature type="compositionally biased region" description="Polar residues" evidence="8">
    <location>
        <begin position="434"/>
        <end position="452"/>
    </location>
</feature>
<feature type="region of interest" description="Disordered" evidence="8">
    <location>
        <begin position="309"/>
        <end position="387"/>
    </location>
</feature>
<feature type="compositionally biased region" description="Basic and acidic residues" evidence="8">
    <location>
        <begin position="312"/>
        <end position="332"/>
    </location>
</feature>
<dbReference type="FunFam" id="3.90.190.10:FF:000045">
    <property type="entry name" value="Tyrosine-protein phosphatase non-receptor type 12"/>
    <property type="match status" value="1"/>
</dbReference>
<feature type="compositionally biased region" description="Polar residues" evidence="8">
    <location>
        <begin position="1651"/>
        <end position="1667"/>
    </location>
</feature>
<feature type="compositionally biased region" description="Low complexity" evidence="8">
    <location>
        <begin position="847"/>
        <end position="868"/>
    </location>
</feature>
<dbReference type="SMART" id="SM00404">
    <property type="entry name" value="PTPc_motif"/>
    <property type="match status" value="1"/>
</dbReference>
<evidence type="ECO:0000256" key="1">
    <source>
        <dbReference type="ARBA" id="ARBA00004496"/>
    </source>
</evidence>
<feature type="domain" description="Tyrosine-protein phosphatase" evidence="9">
    <location>
        <begin position="29"/>
        <end position="294"/>
    </location>
</feature>
<feature type="compositionally biased region" description="Polar residues" evidence="8">
    <location>
        <begin position="681"/>
        <end position="693"/>
    </location>
</feature>
<dbReference type="PROSITE" id="PS50056">
    <property type="entry name" value="TYR_PHOSPHATASE_2"/>
    <property type="match status" value="1"/>
</dbReference>
<feature type="compositionally biased region" description="Low complexity" evidence="8">
    <location>
        <begin position="453"/>
        <end position="480"/>
    </location>
</feature>
<accession>A0AAV1F1L8</accession>
<feature type="compositionally biased region" description="Polar residues" evidence="8">
    <location>
        <begin position="922"/>
        <end position="932"/>
    </location>
</feature>
<dbReference type="PROSITE" id="PS00383">
    <property type="entry name" value="TYR_PHOSPHATASE_1"/>
    <property type="match status" value="1"/>
</dbReference>
<feature type="compositionally biased region" description="Polar residues" evidence="8">
    <location>
        <begin position="1844"/>
        <end position="1868"/>
    </location>
</feature>
<keyword evidence="3" id="KW-0963">Cytoplasm</keyword>
<feature type="compositionally biased region" description="Pro residues" evidence="8">
    <location>
        <begin position="1978"/>
        <end position="1991"/>
    </location>
</feature>
<gene>
    <name evidence="11" type="ORF">XNOV1_A005991</name>
</gene>
<feature type="compositionally biased region" description="Basic and acidic residues" evidence="8">
    <location>
        <begin position="580"/>
        <end position="597"/>
    </location>
</feature>
<feature type="compositionally biased region" description="Pro residues" evidence="8">
    <location>
        <begin position="2051"/>
        <end position="2085"/>
    </location>
</feature>
<feature type="compositionally biased region" description="Low complexity" evidence="8">
    <location>
        <begin position="1743"/>
        <end position="1815"/>
    </location>
</feature>
<organism evidence="11 12">
    <name type="scientific">Xyrichtys novacula</name>
    <name type="common">Pearly razorfish</name>
    <name type="synonym">Hemipteronotus novacula</name>
    <dbReference type="NCBI Taxonomy" id="13765"/>
    <lineage>
        <taxon>Eukaryota</taxon>
        <taxon>Metazoa</taxon>
        <taxon>Chordata</taxon>
        <taxon>Craniata</taxon>
        <taxon>Vertebrata</taxon>
        <taxon>Euteleostomi</taxon>
        <taxon>Actinopterygii</taxon>
        <taxon>Neopterygii</taxon>
        <taxon>Teleostei</taxon>
        <taxon>Neoteleostei</taxon>
        <taxon>Acanthomorphata</taxon>
        <taxon>Eupercaria</taxon>
        <taxon>Labriformes</taxon>
        <taxon>Labridae</taxon>
        <taxon>Xyrichtys</taxon>
    </lineage>
</organism>
<keyword evidence="5" id="KW-0378">Hydrolase</keyword>
<sequence length="2093" mass="230255">MDQAGILRKFIQGVKAMSEGDEERGEDNFGSDFMRLRRLSTKYRTEKIYPTNVGEREENVKKNRYKDILPFDHTRVKLALKTTNQDTDYVNANFIKGIDGPEAYIATQGPLPNTVIDFWRMNWEYNVAVIVMACREFEMGRKKCERYFPLLGEEPLSFGPFRISCESEQARTDYFIRTLMVEYDNETRRITQFHYMNWPDHDVPSSFDSILDMIGLMREYQENDEVPICVHCSAGCGRTGAICAIDYTWKLLKAGKIPEDFNVFRLIQEMRTQRHSAVQTKEQYELVHRAIAQLFQKQLLLLESPTNAQIHDGMDESSPDKASHQSDDERWDTPPPKPPRIRSSQAEGDVKEEILQPPEPHPVPPILTPSPPSAFPTVTNVRQDNDRYHPKPVIHVLATAQTQNKETDTQQNQSELCPNKQTSPSEQKDPDLQSLKQQTQVSNLDLNDNYNNKTSSTSTKTESGQSQTPSSPLSPSIESSGAPRIERKLSIEIKKVPLQEGPRSFDTSASMGVAGGISSSSTNSTGMLQRSHAFKARPGQSLLTSSSSLSEDSGTEGGGGGCGESNTDGGVLARPNHLPVKSEKGETPGGEKTEVKAGHAAWSQPCNSPEKQFLKTTSSSSSSSERVAPSSSSSSHLSSSSSSSSSTPVRTALSFTNPLHSDNSDEEGDGELSGGKDGYRTNVSTATIVTTSLHHGEQQPMRKVSPMSIAGQSSPSSSANTANCWDSDDSPPPLPARTPESFILATDPLEVKTSASAEWSGSHKNVSDCVKKTSPADSESAGSTATDSKADLGGFSLSACQSSLSPAPCLPARRAKYSSGGRWGKRVNRERSLKMADSLGSVHLSGASATATAVAPAAAPVKSPVVKPTEAKGAPDNRSQSSRDTNPPPPKKVRVEERSVKPKKLGRDGGVGGNGSGKEKLQQPTKQNSHGSSPGLWSFSPVKTSSNNPPVPATGGSQPPTNTHKVFKQSDFFLHKAPSSSKPKKPSKDKQREKEREKEKGGGEEKKKHKLLVTSGHGSNITNNNNDISRFNSTPAVKRENGEVILTSKEHSNKDKAKEREKKKVKDREREKEKKKHKVINEIKRENGEVKQPIKDEKEKAKINTEELQIKKVKKKKKKKHKEGEKHKRVKMYHRSCQTICAGLLLRSPSSPTATNSPLSPFKSPLPVYPPPNNKTHLLPSSPSLACKSLFTSSTQNSPPSAKTLLPSPTKHQPQCSYPGLAGLEFASYIHIENQPNGGALVAHAYTSQLSSLSEGEKQRFAQEFVTLSFSEDSSQAAHYVMGIIHGEAGYLPDFLDYFSTKFPSAPVKMEILGKKDIETTTMANFYSQVKKTYSNGTYRAGAMRQISLVGAVDEEVGDYFPEFLGMLEKSPFLKRTLPWGTLSSLRQMSPTESDDGPIMWVRPGEQMIPVADIPKSPFKRKRSTNEVKNLLQSLPRTSEPREMLFEDRTRAHADHIGQGFERQTTAAVGVLKAVRALESSDPPRVTKDVVCFHAGDFPQVVQRLQLDLHEPPLSQCVQWVDDAKLNQLRREGVHYARIRLCHNDVYFIPRNVVHQFKTVSSVCSLAWHVRLQQYHQEEGGEKEEVKEEEEEEEVELKEEKRETVDREEEEEERREKKDETSIKVEADVAERRTLPTVKKEEEEHVPPQHPSLSSPAAPSTDSSLSSGRDKKEKEKERVKPKQQDSPPAKVKAEPPSPLKHKSPTAPPPPPPLSPHQNTKPKAASSKHLLHHHHHHHHHSESRTTSSSKSTSSVVSKSPISKSSSSSSSASPSSASSSSSSLPAASSSTPTSTTSSQTSLKPTAAASSVSSSSGSEKPKGKDSPRLKTDDSADARTHKPAVDAPQTQTHTSSQADTRTHTLVRTLTDSKWTHSADSRTSSMDPQRPGSYLQQYTPKHLPPPVPHMLPPSYPPLLPPSHLPPRPPMLPPNPLPNPAQPQTMNSYLPQTPPPHSAHMNQLHLPPPPQPNLTTQSQAYYHPPLPTSQPLPPPPLPHHHQYPPHAKPFYPPQHPHFPSHPFLPPQSFLPQPPSSYPLQPPYQSPPPSQVQHSQPFPLPPPPPSSTQPPLPPSLPPPPPPQPSPSLMSPPPKHEEQIF</sequence>
<feature type="compositionally biased region" description="Basic and acidic residues" evidence="8">
    <location>
        <begin position="1816"/>
        <end position="1840"/>
    </location>
</feature>
<dbReference type="InterPro" id="IPR000242">
    <property type="entry name" value="PTP_cat"/>
</dbReference>
<feature type="compositionally biased region" description="Polar residues" evidence="8">
    <location>
        <begin position="604"/>
        <end position="617"/>
    </location>
</feature>
<evidence type="ECO:0000256" key="6">
    <source>
        <dbReference type="ARBA" id="ARBA00022912"/>
    </source>
</evidence>
<evidence type="ECO:0000256" key="3">
    <source>
        <dbReference type="ARBA" id="ARBA00022490"/>
    </source>
</evidence>
<dbReference type="PANTHER" id="PTHR45983:SF3">
    <property type="entry name" value="TYROSINE-PROTEIN PHOSPHATASE NON-RECEPTOR TYPE 12"/>
    <property type="match status" value="1"/>
</dbReference>
<dbReference type="Gene3D" id="3.90.190.10">
    <property type="entry name" value="Protein tyrosine phosphatase superfamily"/>
    <property type="match status" value="1"/>
</dbReference>
<feature type="compositionally biased region" description="Polar residues" evidence="8">
    <location>
        <begin position="955"/>
        <end position="964"/>
    </location>
</feature>
<dbReference type="GO" id="GO:0005634">
    <property type="term" value="C:nucleus"/>
    <property type="evidence" value="ECO:0007669"/>
    <property type="project" value="TreeGrafter"/>
</dbReference>
<feature type="region of interest" description="Disordered" evidence="8">
    <location>
        <begin position="845"/>
        <end position="1097"/>
    </location>
</feature>
<dbReference type="PROSITE" id="PS50055">
    <property type="entry name" value="TYR_PHOSPHATASE_PTP"/>
    <property type="match status" value="1"/>
</dbReference>
<feature type="compositionally biased region" description="Basic and acidic residues" evidence="8">
    <location>
        <begin position="1614"/>
        <end position="1647"/>
    </location>
</feature>
<dbReference type="Proteomes" id="UP001178508">
    <property type="component" value="Chromosome 4"/>
</dbReference>
<keyword evidence="4" id="KW-0597">Phosphoprotein</keyword>
<feature type="compositionally biased region" description="Basic and acidic residues" evidence="8">
    <location>
        <begin position="1577"/>
        <end position="1586"/>
    </location>
</feature>
<feature type="compositionally biased region" description="Pro residues" evidence="8">
    <location>
        <begin position="1897"/>
        <end position="1935"/>
    </location>
</feature>
<proteinExistence type="inferred from homology"/>
<feature type="compositionally biased region" description="Polar residues" evidence="8">
    <location>
        <begin position="647"/>
        <end position="660"/>
    </location>
</feature>
<dbReference type="InterPro" id="IPR047170">
    <property type="entry name" value="PTN12/18/22"/>
</dbReference>
<evidence type="ECO:0000256" key="5">
    <source>
        <dbReference type="ARBA" id="ARBA00022801"/>
    </source>
</evidence>
<protein>
    <recommendedName>
        <fullName evidence="2">protein-tyrosine-phosphatase</fullName>
        <ecNumber evidence="2">3.1.3.48</ecNumber>
    </recommendedName>
</protein>
<dbReference type="Pfam" id="PF00102">
    <property type="entry name" value="Y_phosphatase"/>
    <property type="match status" value="1"/>
</dbReference>
<comment type="similarity">
    <text evidence="7">Belongs to the protein-tyrosine phosphatase family. Non-receptor class 4 subfamily.</text>
</comment>
<name>A0AAV1F1L8_XYRNO</name>
<feature type="compositionally biased region" description="Basic and acidic residues" evidence="8">
    <location>
        <begin position="1037"/>
        <end position="1072"/>
    </location>
</feature>
<evidence type="ECO:0000313" key="11">
    <source>
        <dbReference type="EMBL" id="CAJ1054903.1"/>
    </source>
</evidence>
<feature type="compositionally biased region" description="Polar residues" evidence="8">
    <location>
        <begin position="775"/>
        <end position="787"/>
    </location>
</feature>
<dbReference type="InterPro" id="IPR000387">
    <property type="entry name" value="Tyr_Pase_dom"/>
</dbReference>
<feature type="region of interest" description="Disordered" evidence="8">
    <location>
        <begin position="753"/>
        <end position="829"/>
    </location>
</feature>
<feature type="compositionally biased region" description="Pro residues" evidence="8">
    <location>
        <begin position="357"/>
        <end position="374"/>
    </location>
</feature>
<feature type="compositionally biased region" description="Basic and acidic residues" evidence="8">
    <location>
        <begin position="484"/>
        <end position="497"/>
    </location>
</feature>
<dbReference type="EMBL" id="OY660867">
    <property type="protein sequence ID" value="CAJ1054903.1"/>
    <property type="molecule type" value="Genomic_DNA"/>
</dbReference>
<dbReference type="GO" id="GO:0005737">
    <property type="term" value="C:cytoplasm"/>
    <property type="evidence" value="ECO:0007669"/>
    <property type="project" value="UniProtKB-SubCell"/>
</dbReference>
<evidence type="ECO:0000259" key="9">
    <source>
        <dbReference type="PROSITE" id="PS50055"/>
    </source>
</evidence>
<feature type="compositionally biased region" description="Basic residues" evidence="8">
    <location>
        <begin position="1728"/>
        <end position="1740"/>
    </location>
</feature>
<comment type="subcellular location">
    <subcellularLocation>
        <location evidence="1">Cytoplasm</location>
    </subcellularLocation>
</comment>
<feature type="compositionally biased region" description="Low complexity" evidence="8">
    <location>
        <begin position="705"/>
        <end position="719"/>
    </location>
</feature>